<comment type="caution">
    <text evidence="3">The sequence shown here is derived from an EMBL/GenBank/DDBJ whole genome shotgun (WGS) entry which is preliminary data.</text>
</comment>
<dbReference type="Proteomes" id="UP001176806">
    <property type="component" value="Unassembled WGS sequence"/>
</dbReference>
<keyword evidence="4" id="KW-1185">Reference proteome</keyword>
<name>A0ABT8WKY5_9FLAO</name>
<dbReference type="InterPro" id="IPR006860">
    <property type="entry name" value="FecR"/>
</dbReference>
<gene>
    <name evidence="3" type="ORF">Q4Q40_06240</name>
</gene>
<accession>A0ABT8WKY5</accession>
<dbReference type="PANTHER" id="PTHR30273:SF2">
    <property type="entry name" value="PROTEIN FECR"/>
    <property type="match status" value="1"/>
</dbReference>
<sequence length="375" mass="43179">MKNIITKFIANTITEDELELLCKWLENHKNQNEFKQYILDYHDLNITMLKNDADKAFNRVKKSIDNPTNSVKVIRLFKTKYLKYAAVAVLLISSSYFFLKRNEIVERDQITVSTGTDKATLTFEDGTSVVLEKGQLYKTDKVVSNGEQLVYNKTKIDVIVYNYLTVPRGGKFELTLADGTKVWLNSASKLKYPVAFKEGVTREVELIYGEGYFDVSSSKNHNSTKFNVVSKFQKVEVLGTEFNIKAYQDEEYVYTTLIEGKVAVSNEVYKENLNINEQSILDDDHGIIRISDVNVYNETAWKKGIFSFRDKSLKDITKALSRWYDVDFVFKNKALETMTFNGVLSKSKTLEGILTAIKRNVNLNYKIYDKKIVLE</sequence>
<dbReference type="Gene3D" id="2.60.120.1440">
    <property type="match status" value="1"/>
</dbReference>
<feature type="domain" description="Protein FecR C-terminal" evidence="2">
    <location>
        <begin position="306"/>
        <end position="373"/>
    </location>
</feature>
<evidence type="ECO:0000313" key="3">
    <source>
        <dbReference type="EMBL" id="MDO5973778.1"/>
    </source>
</evidence>
<evidence type="ECO:0000259" key="1">
    <source>
        <dbReference type="Pfam" id="PF04773"/>
    </source>
</evidence>
<organism evidence="3 4">
    <name type="scientific">Flavivirga jejuensis</name>
    <dbReference type="NCBI Taxonomy" id="870487"/>
    <lineage>
        <taxon>Bacteria</taxon>
        <taxon>Pseudomonadati</taxon>
        <taxon>Bacteroidota</taxon>
        <taxon>Flavobacteriia</taxon>
        <taxon>Flavobacteriales</taxon>
        <taxon>Flavobacteriaceae</taxon>
        <taxon>Flavivirga</taxon>
    </lineage>
</organism>
<proteinExistence type="predicted"/>
<dbReference type="InterPro" id="IPR032508">
    <property type="entry name" value="FecR_C"/>
</dbReference>
<protein>
    <submittedName>
        <fullName evidence="3">DUF4974 domain-containing protein</fullName>
    </submittedName>
</protein>
<dbReference type="Pfam" id="PF16344">
    <property type="entry name" value="FecR_C"/>
    <property type="match status" value="1"/>
</dbReference>
<dbReference type="PANTHER" id="PTHR30273">
    <property type="entry name" value="PERIPLASMIC SIGNAL SENSOR AND SIGMA FACTOR ACTIVATOR FECR-RELATED"/>
    <property type="match status" value="1"/>
</dbReference>
<dbReference type="InterPro" id="IPR012373">
    <property type="entry name" value="Ferrdict_sens_TM"/>
</dbReference>
<reference evidence="3" key="1">
    <citation type="submission" date="2023-07" db="EMBL/GenBank/DDBJ databases">
        <title>Two novel species in the genus Flavivirga.</title>
        <authorList>
            <person name="Kwon K."/>
        </authorList>
    </citation>
    <scope>NUCLEOTIDE SEQUENCE</scope>
    <source>
        <strain evidence="3">KACC 14158</strain>
    </source>
</reference>
<dbReference type="Gene3D" id="3.55.50.30">
    <property type="match status" value="1"/>
</dbReference>
<dbReference type="EMBL" id="JAUOEL010000002">
    <property type="protein sequence ID" value="MDO5973778.1"/>
    <property type="molecule type" value="Genomic_DNA"/>
</dbReference>
<evidence type="ECO:0000313" key="4">
    <source>
        <dbReference type="Proteomes" id="UP001176806"/>
    </source>
</evidence>
<evidence type="ECO:0000259" key="2">
    <source>
        <dbReference type="Pfam" id="PF16344"/>
    </source>
</evidence>
<dbReference type="PIRSF" id="PIRSF018266">
    <property type="entry name" value="FecR"/>
    <property type="match status" value="1"/>
</dbReference>
<dbReference type="RefSeq" id="WP_303300924.1">
    <property type="nucleotide sequence ID" value="NZ_BAABDA010000051.1"/>
</dbReference>
<feature type="domain" description="FecR protein" evidence="1">
    <location>
        <begin position="165"/>
        <end position="262"/>
    </location>
</feature>
<dbReference type="Pfam" id="PF04773">
    <property type="entry name" value="FecR"/>
    <property type="match status" value="1"/>
</dbReference>